<organism evidence="3 4">
    <name type="scientific">Zestomonas carbonaria</name>
    <dbReference type="NCBI Taxonomy" id="2762745"/>
    <lineage>
        <taxon>Bacteria</taxon>
        <taxon>Pseudomonadati</taxon>
        <taxon>Pseudomonadota</taxon>
        <taxon>Gammaproteobacteria</taxon>
        <taxon>Pseudomonadales</taxon>
        <taxon>Pseudomonadaceae</taxon>
        <taxon>Zestomonas</taxon>
    </lineage>
</organism>
<accession>A0A7U7EK41</accession>
<feature type="domain" description="MobA-like NTP transferase" evidence="2">
    <location>
        <begin position="13"/>
        <end position="170"/>
    </location>
</feature>
<dbReference type="EMBL" id="CAJFCI010000012">
    <property type="protein sequence ID" value="CAD5105892.1"/>
    <property type="molecule type" value="Genomic_DNA"/>
</dbReference>
<evidence type="ECO:0000313" key="3">
    <source>
        <dbReference type="EMBL" id="CAD5105892.1"/>
    </source>
</evidence>
<dbReference type="InterPro" id="IPR025877">
    <property type="entry name" value="MobA-like_NTP_Trfase"/>
</dbReference>
<dbReference type="Pfam" id="PF12804">
    <property type="entry name" value="NTP_transf_3"/>
    <property type="match status" value="1"/>
</dbReference>
<name>A0A7U7EK41_9GAMM</name>
<keyword evidence="3" id="KW-0808">Transferase</keyword>
<dbReference type="Proteomes" id="UP000583387">
    <property type="component" value="Unassembled WGS sequence"/>
</dbReference>
<evidence type="ECO:0000313" key="4">
    <source>
        <dbReference type="Proteomes" id="UP000583387"/>
    </source>
</evidence>
<proteinExistence type="predicted"/>
<dbReference type="SUPFAM" id="SSF53448">
    <property type="entry name" value="Nucleotide-diphospho-sugar transferases"/>
    <property type="match status" value="1"/>
</dbReference>
<protein>
    <submittedName>
        <fullName evidence="3">Molybdenum cofactor guanylyltransferase</fullName>
        <ecNumber evidence="3">2.7.7.77</ecNumber>
    </submittedName>
</protein>
<dbReference type="GO" id="GO:0061603">
    <property type="term" value="F:molybdenum cofactor guanylyltransferase activity"/>
    <property type="evidence" value="ECO:0007669"/>
    <property type="project" value="UniProtKB-EC"/>
</dbReference>
<gene>
    <name evidence="3" type="primary">mobA_1</name>
    <name evidence="3" type="ORF">PSEWESI4_00149</name>
</gene>
<keyword evidence="1" id="KW-0460">Magnesium</keyword>
<evidence type="ECO:0000256" key="1">
    <source>
        <dbReference type="ARBA" id="ARBA00022842"/>
    </source>
</evidence>
<dbReference type="PANTHER" id="PTHR43777:SF1">
    <property type="entry name" value="MOLYBDENUM COFACTOR CYTIDYLYLTRANSFERASE"/>
    <property type="match status" value="1"/>
</dbReference>
<reference evidence="3 4" key="1">
    <citation type="submission" date="2020-08" db="EMBL/GenBank/DDBJ databases">
        <authorList>
            <person name="Criscuolo A."/>
        </authorList>
    </citation>
    <scope>NUCLEOTIDE SEQUENCE [LARGE SCALE GENOMIC DNA]</scope>
    <source>
        <strain evidence="3">CIP111764</strain>
    </source>
</reference>
<comment type="caution">
    <text evidence="3">The sequence shown here is derived from an EMBL/GenBank/DDBJ whole genome shotgun (WGS) entry which is preliminary data.</text>
</comment>
<sequence>MRALSGPSTEVIGLVLAAGRSRRFDGDKRRALLPDGRSLLGASIETACQAFAEVWIVLRPDDDAQDLGIPPGVGIVRSELADLGMGHSLAAGIQHLASSRARAVAILLGDMPWIAPASLRTLARAADPQRIVLPWYTGQRGHPVIFGRQFWPALELTRGDQGAKELIKANAALCDSIQLDDPAILRDVDTRADLSQFGADTERGS</sequence>
<dbReference type="PANTHER" id="PTHR43777">
    <property type="entry name" value="MOLYBDENUM COFACTOR CYTIDYLYLTRANSFERASE"/>
    <property type="match status" value="1"/>
</dbReference>
<dbReference type="Gene3D" id="3.90.550.10">
    <property type="entry name" value="Spore Coat Polysaccharide Biosynthesis Protein SpsA, Chain A"/>
    <property type="match status" value="1"/>
</dbReference>
<dbReference type="CDD" id="cd04182">
    <property type="entry name" value="GT_2_like_f"/>
    <property type="match status" value="1"/>
</dbReference>
<dbReference type="InterPro" id="IPR029044">
    <property type="entry name" value="Nucleotide-diphossugar_trans"/>
</dbReference>
<evidence type="ECO:0000259" key="2">
    <source>
        <dbReference type="Pfam" id="PF12804"/>
    </source>
</evidence>
<dbReference type="RefSeq" id="WP_187669287.1">
    <property type="nucleotide sequence ID" value="NZ_CAJFCI010000012.1"/>
</dbReference>
<keyword evidence="3" id="KW-0548">Nucleotidyltransferase</keyword>
<keyword evidence="4" id="KW-1185">Reference proteome</keyword>
<dbReference type="EC" id="2.7.7.77" evidence="3"/>
<dbReference type="AlphaFoldDB" id="A0A7U7EK41"/>